<dbReference type="AlphaFoldDB" id="A0A0E9W6J3"/>
<accession>A0A0E9W6J3</accession>
<protein>
    <submittedName>
        <fullName evidence="1">Uncharacterized protein</fullName>
    </submittedName>
</protein>
<name>A0A0E9W6J3_ANGAN</name>
<evidence type="ECO:0000313" key="1">
    <source>
        <dbReference type="EMBL" id="JAH85215.1"/>
    </source>
</evidence>
<proteinExistence type="predicted"/>
<organism evidence="1">
    <name type="scientific">Anguilla anguilla</name>
    <name type="common">European freshwater eel</name>
    <name type="synonym">Muraena anguilla</name>
    <dbReference type="NCBI Taxonomy" id="7936"/>
    <lineage>
        <taxon>Eukaryota</taxon>
        <taxon>Metazoa</taxon>
        <taxon>Chordata</taxon>
        <taxon>Craniata</taxon>
        <taxon>Vertebrata</taxon>
        <taxon>Euteleostomi</taxon>
        <taxon>Actinopterygii</taxon>
        <taxon>Neopterygii</taxon>
        <taxon>Teleostei</taxon>
        <taxon>Anguilliformes</taxon>
        <taxon>Anguillidae</taxon>
        <taxon>Anguilla</taxon>
    </lineage>
</organism>
<reference evidence="1" key="2">
    <citation type="journal article" date="2015" name="Fish Shellfish Immunol.">
        <title>Early steps in the European eel (Anguilla anguilla)-Vibrio vulnificus interaction in the gills: Role of the RtxA13 toxin.</title>
        <authorList>
            <person name="Callol A."/>
            <person name="Pajuelo D."/>
            <person name="Ebbesson L."/>
            <person name="Teles M."/>
            <person name="MacKenzie S."/>
            <person name="Amaro C."/>
        </authorList>
    </citation>
    <scope>NUCLEOTIDE SEQUENCE</scope>
</reference>
<dbReference type="EMBL" id="GBXM01023362">
    <property type="protein sequence ID" value="JAH85215.1"/>
    <property type="molecule type" value="Transcribed_RNA"/>
</dbReference>
<sequence>MSFFFLIDIYRQYILSYMYHLEN</sequence>
<reference evidence="1" key="1">
    <citation type="submission" date="2014-11" db="EMBL/GenBank/DDBJ databases">
        <authorList>
            <person name="Amaro Gonzalez C."/>
        </authorList>
    </citation>
    <scope>NUCLEOTIDE SEQUENCE</scope>
</reference>